<feature type="compositionally biased region" description="Low complexity" evidence="1">
    <location>
        <begin position="809"/>
        <end position="823"/>
    </location>
</feature>
<feature type="chain" id="PRO_5024904882" evidence="2">
    <location>
        <begin position="30"/>
        <end position="923"/>
    </location>
</feature>
<evidence type="ECO:0000256" key="2">
    <source>
        <dbReference type="SAM" id="SignalP"/>
    </source>
</evidence>
<sequence>MPAATLLRRVLAGALTLFALAVLAGPAHAAPPSIGLATNPDLIFRYPVDRTIKNTAFITRQGQYAPGTATLFVCGPQDHTGGCWPDYPRQVGSPVPVVSGVATLPTITPTANGNYCYVVQYTPTPGSGWDAATTGLFNDELCTSVSGFSVWGTTIDVATEPFGAISAGDSVKGTATVRSTGSGPTGTVSFAVCGPLPTKAGCMSGGTAVGGPVTLSASKATSASFTPTAAGYWCFRATYSGNATFLGSSEGYENGCVPVNQSTTTTVAFDPPSITIGESTRPVAMVTGSGGSSPPGTVAFRQGGLGGAVIETVNVVNSKATGTPVTPTQVGSYCQGASFAGANERVTNSGSSGCVQVKARPSTATISVGSASIVYGATVGVRAQIVSTGTTTGNVSFAVCGPLAAASGCTAGGAAAGQAPLVNGAANLASFKPGSAGVYCFRADYPGDATHGPATAGTANGCVTVGKAATTTASTPSKTSIVRGESVTTLATVASGAGTPTGTVQFAVCGPLPAAQSCSGGGASIGSVTLDNGTARSSAFTPGDAGVYCFRAAYAGATSYNASAGSATAACVTVAGAGTTTRLVPESSAIGYGAAIRANATVTSTIGTPVGTVRFALCGPVEPFRCATGGTDVGTSPLVNGVAAAPAFTPRAAGTYCFRAEYRAGSGYADSADADRTPMCFDVRKATIRVDAAPATKVQGDADPVPSWTLNPADFKLGDTATTSLITGSPACSIGARPDEPGTYAGVIACAPGLLSSANYAFTSGASADLTISAKPATDGGAPTPTPTPTPSSGGPVVVGAPLPGGGSTVPPTTTPAATDTPGGTVTITSLKATSRGALTLKLRVSGPGRLDIVGRPSKGKRSIGQRVTAKRAGALTVTITAKQVRRLVARGKHGTIKVSVTFTPAGGKPGTAGPRSVRVVGR</sequence>
<gene>
    <name evidence="3" type="ORF">C8N24_6260</name>
</gene>
<evidence type="ECO:0000256" key="1">
    <source>
        <dbReference type="SAM" id="MobiDB-lite"/>
    </source>
</evidence>
<dbReference type="RefSeq" id="WP_147448069.1">
    <property type="nucleotide sequence ID" value="NZ_RBIL01000002.1"/>
</dbReference>
<name>A0A660L5Q6_9ACTN</name>
<feature type="compositionally biased region" description="Low complexity" evidence="1">
    <location>
        <begin position="791"/>
        <end position="802"/>
    </location>
</feature>
<keyword evidence="4" id="KW-1185">Reference proteome</keyword>
<dbReference type="OrthoDB" id="4000226at2"/>
<proteinExistence type="predicted"/>
<organism evidence="3 4">
    <name type="scientific">Solirubrobacter pauli</name>
    <dbReference type="NCBI Taxonomy" id="166793"/>
    <lineage>
        <taxon>Bacteria</taxon>
        <taxon>Bacillati</taxon>
        <taxon>Actinomycetota</taxon>
        <taxon>Thermoleophilia</taxon>
        <taxon>Solirubrobacterales</taxon>
        <taxon>Solirubrobacteraceae</taxon>
        <taxon>Solirubrobacter</taxon>
    </lineage>
</organism>
<reference evidence="3 4" key="1">
    <citation type="submission" date="2018-10" db="EMBL/GenBank/DDBJ databases">
        <title>Genomic Encyclopedia of Archaeal and Bacterial Type Strains, Phase II (KMG-II): from individual species to whole genera.</title>
        <authorList>
            <person name="Goeker M."/>
        </authorList>
    </citation>
    <scope>NUCLEOTIDE SEQUENCE [LARGE SCALE GENOMIC DNA]</scope>
    <source>
        <strain evidence="3 4">DSM 14954</strain>
    </source>
</reference>
<feature type="region of interest" description="Disordered" evidence="1">
    <location>
        <begin position="774"/>
        <end position="823"/>
    </location>
</feature>
<evidence type="ECO:0000313" key="4">
    <source>
        <dbReference type="Proteomes" id="UP000278962"/>
    </source>
</evidence>
<dbReference type="EMBL" id="RBIL01000002">
    <property type="protein sequence ID" value="RKQ88219.1"/>
    <property type="molecule type" value="Genomic_DNA"/>
</dbReference>
<accession>A0A660L5Q6</accession>
<dbReference type="AlphaFoldDB" id="A0A660L5Q6"/>
<dbReference type="Proteomes" id="UP000278962">
    <property type="component" value="Unassembled WGS sequence"/>
</dbReference>
<dbReference type="GO" id="GO:0005975">
    <property type="term" value="P:carbohydrate metabolic process"/>
    <property type="evidence" value="ECO:0007669"/>
    <property type="project" value="UniProtKB-ARBA"/>
</dbReference>
<evidence type="ECO:0000313" key="3">
    <source>
        <dbReference type="EMBL" id="RKQ88219.1"/>
    </source>
</evidence>
<comment type="caution">
    <text evidence="3">The sequence shown here is derived from an EMBL/GenBank/DDBJ whole genome shotgun (WGS) entry which is preliminary data.</text>
</comment>
<protein>
    <submittedName>
        <fullName evidence="3">Ig-like domain-containing protein</fullName>
    </submittedName>
</protein>
<dbReference type="InterPro" id="IPR013783">
    <property type="entry name" value="Ig-like_fold"/>
</dbReference>
<keyword evidence="2" id="KW-0732">Signal</keyword>
<dbReference type="Gene3D" id="2.60.40.10">
    <property type="entry name" value="Immunoglobulins"/>
    <property type="match status" value="5"/>
</dbReference>
<feature type="signal peptide" evidence="2">
    <location>
        <begin position="1"/>
        <end position="29"/>
    </location>
</feature>